<evidence type="ECO:0000313" key="2">
    <source>
        <dbReference type="Proteomes" id="UP000199664"/>
    </source>
</evidence>
<evidence type="ECO:0000313" key="1">
    <source>
        <dbReference type="EMBL" id="SEK38593.1"/>
    </source>
</evidence>
<organism evidence="1 2">
    <name type="scientific">Bosea lupini</name>
    <dbReference type="NCBI Taxonomy" id="1036779"/>
    <lineage>
        <taxon>Bacteria</taxon>
        <taxon>Pseudomonadati</taxon>
        <taxon>Pseudomonadota</taxon>
        <taxon>Alphaproteobacteria</taxon>
        <taxon>Hyphomicrobiales</taxon>
        <taxon>Boseaceae</taxon>
        <taxon>Bosea</taxon>
    </lineage>
</organism>
<dbReference type="EMBL" id="FOAN01000001">
    <property type="protein sequence ID" value="SEK38593.1"/>
    <property type="molecule type" value="Genomic_DNA"/>
</dbReference>
<gene>
    <name evidence="1" type="ORF">SAMN04515666_101385</name>
</gene>
<dbReference type="Proteomes" id="UP000199664">
    <property type="component" value="Unassembled WGS sequence"/>
</dbReference>
<dbReference type="RefSeq" id="WP_091829234.1">
    <property type="nucleotide sequence ID" value="NZ_FOAN01000001.1"/>
</dbReference>
<keyword evidence="2" id="KW-1185">Reference proteome</keyword>
<name>A0A1H7GK93_9HYPH</name>
<dbReference type="AlphaFoldDB" id="A0A1H7GK93"/>
<protein>
    <submittedName>
        <fullName evidence="1">Uncharacterized conserved protein YjiS, DUF1127 family</fullName>
    </submittedName>
</protein>
<dbReference type="STRING" id="1036779.SAMN04515666_101385"/>
<proteinExistence type="predicted"/>
<reference evidence="2" key="1">
    <citation type="submission" date="2016-10" db="EMBL/GenBank/DDBJ databases">
        <authorList>
            <person name="Varghese N."/>
            <person name="Submissions S."/>
        </authorList>
    </citation>
    <scope>NUCLEOTIDE SEQUENCE [LARGE SCALE GENOMIC DNA]</scope>
    <source>
        <strain evidence="2">LMG 26383,CCUG 61248,R- 45681</strain>
    </source>
</reference>
<sequence>MHDGPVLAPNSPPAAPQGLLATWRERIRARWKLAQMAQENPHLLKDIGLTKQQVETEFAKRFWQR</sequence>
<dbReference type="OrthoDB" id="8162839at2"/>
<accession>A0A1H7GK93</accession>